<evidence type="ECO:0000256" key="2">
    <source>
        <dbReference type="ARBA" id="ARBA00022519"/>
    </source>
</evidence>
<evidence type="ECO:0000256" key="1">
    <source>
        <dbReference type="ARBA" id="ARBA00022475"/>
    </source>
</evidence>
<organism evidence="10 11">
    <name type="scientific">Pseudomonas fluorescens</name>
    <dbReference type="NCBI Taxonomy" id="294"/>
    <lineage>
        <taxon>Bacteria</taxon>
        <taxon>Pseudomonadati</taxon>
        <taxon>Pseudomonadota</taxon>
        <taxon>Gammaproteobacteria</taxon>
        <taxon>Pseudomonadales</taxon>
        <taxon>Pseudomonadaceae</taxon>
        <taxon>Pseudomonas</taxon>
    </lineage>
</organism>
<evidence type="ECO:0000259" key="9">
    <source>
        <dbReference type="Pfam" id="PF00535"/>
    </source>
</evidence>
<keyword evidence="1" id="KW-1003">Cell membrane</keyword>
<dbReference type="GO" id="GO:0009103">
    <property type="term" value="P:lipopolysaccharide biosynthetic process"/>
    <property type="evidence" value="ECO:0007669"/>
    <property type="project" value="UniProtKB-KW"/>
</dbReference>
<dbReference type="InterPro" id="IPR029044">
    <property type="entry name" value="Nucleotide-diphossugar_trans"/>
</dbReference>
<keyword evidence="3 10" id="KW-0328">Glycosyltransferase</keyword>
<dbReference type="GO" id="GO:0005886">
    <property type="term" value="C:plasma membrane"/>
    <property type="evidence" value="ECO:0007669"/>
    <property type="project" value="TreeGrafter"/>
</dbReference>
<dbReference type="GO" id="GO:0099621">
    <property type="term" value="F:undecaprenyl-phosphate 4-deoxy-4-formamido-L-arabinose transferase activity"/>
    <property type="evidence" value="ECO:0007669"/>
    <property type="project" value="TreeGrafter"/>
</dbReference>
<evidence type="ECO:0000313" key="11">
    <source>
        <dbReference type="Proteomes" id="UP000326729"/>
    </source>
</evidence>
<keyword evidence="2" id="KW-0997">Cell inner membrane</keyword>
<proteinExistence type="predicted"/>
<reference evidence="10 11" key="1">
    <citation type="submission" date="2019-09" db="EMBL/GenBank/DDBJ databases">
        <authorList>
            <person name="Chandra G."/>
            <person name="Truman W A."/>
        </authorList>
    </citation>
    <scope>NUCLEOTIDE SEQUENCE [LARGE SCALE GENOMIC DNA]</scope>
    <source>
        <strain evidence="10">PS659</strain>
    </source>
</reference>
<evidence type="ECO:0000313" key="10">
    <source>
        <dbReference type="EMBL" id="VVM51905.1"/>
    </source>
</evidence>
<dbReference type="Proteomes" id="UP000326729">
    <property type="component" value="Unassembled WGS sequence"/>
</dbReference>
<keyword evidence="6" id="KW-0448">Lipopolysaccharide biosynthesis</keyword>
<keyword evidence="8" id="KW-0472">Membrane</keyword>
<dbReference type="PANTHER" id="PTHR48090">
    <property type="entry name" value="UNDECAPRENYL-PHOSPHATE 4-DEOXY-4-FORMAMIDO-L-ARABINOSE TRANSFERASE-RELATED"/>
    <property type="match status" value="1"/>
</dbReference>
<sequence length="273" mass="30875">MKQTEVWINHLVPIMAPPKIKKGERDSMSQDIFVSVLIPAKNEANNLKPLLEEIRVALAAESYEIIVVDDGSTDATLHELRQIRYDGLDTLRILHHERSLGQSTSLYHAAREARGQWLATLDGDGQNDPADIPGMLALVRGEPGKVDVQLVAGHRVNRRDTASKRYASRFANNLRRRLLKDATPDTGCGLKLIERAAFLRLPYFDHMHRFIPALIQRHNGRMIVHPVNHRPRTAGVSKYGNLDRALVGIVDLFGVWWLIRRTRLNTIAQELEG</sequence>
<dbReference type="Pfam" id="PF00535">
    <property type="entry name" value="Glycos_transf_2"/>
    <property type="match status" value="1"/>
</dbReference>
<evidence type="ECO:0000256" key="6">
    <source>
        <dbReference type="ARBA" id="ARBA00022985"/>
    </source>
</evidence>
<dbReference type="CDD" id="cd04179">
    <property type="entry name" value="DPM_DPG-synthase_like"/>
    <property type="match status" value="1"/>
</dbReference>
<dbReference type="EMBL" id="CABVGY010000004">
    <property type="protein sequence ID" value="VVM51905.1"/>
    <property type="molecule type" value="Genomic_DNA"/>
</dbReference>
<name>A0A5E6QHT0_PSEFL</name>
<dbReference type="InterPro" id="IPR050256">
    <property type="entry name" value="Glycosyltransferase_2"/>
</dbReference>
<dbReference type="PANTHER" id="PTHR48090:SF3">
    <property type="entry name" value="UNDECAPRENYL-PHOSPHATE 4-DEOXY-4-FORMAMIDO-L-ARABINOSE TRANSFERASE"/>
    <property type="match status" value="1"/>
</dbReference>
<dbReference type="AlphaFoldDB" id="A0A5E6QHT0"/>
<evidence type="ECO:0000256" key="4">
    <source>
        <dbReference type="ARBA" id="ARBA00022679"/>
    </source>
</evidence>
<evidence type="ECO:0000256" key="3">
    <source>
        <dbReference type="ARBA" id="ARBA00022676"/>
    </source>
</evidence>
<dbReference type="Gene3D" id="3.90.550.10">
    <property type="entry name" value="Spore Coat Polysaccharide Biosynthesis Protein SpsA, Chain A"/>
    <property type="match status" value="1"/>
</dbReference>
<protein>
    <submittedName>
        <fullName evidence="10">Dodecaprenyl-phosphate galacturonate synthase</fullName>
        <ecNumber evidence="10">2.4.1.-</ecNumber>
    </submittedName>
</protein>
<evidence type="ECO:0000256" key="5">
    <source>
        <dbReference type="ARBA" id="ARBA00022692"/>
    </source>
</evidence>
<evidence type="ECO:0000256" key="7">
    <source>
        <dbReference type="ARBA" id="ARBA00022989"/>
    </source>
</evidence>
<gene>
    <name evidence="10" type="primary">rgtE</name>
    <name evidence="10" type="ORF">PS659_00855</name>
</gene>
<dbReference type="InterPro" id="IPR001173">
    <property type="entry name" value="Glyco_trans_2-like"/>
</dbReference>
<accession>A0A5E6QHT0</accession>
<feature type="domain" description="Glycosyltransferase 2-like" evidence="9">
    <location>
        <begin position="35"/>
        <end position="198"/>
    </location>
</feature>
<keyword evidence="4 10" id="KW-0808">Transferase</keyword>
<dbReference type="EC" id="2.4.1.-" evidence="10"/>
<keyword evidence="5" id="KW-0812">Transmembrane</keyword>
<dbReference type="FunFam" id="3.90.550.10:FF:000170">
    <property type="entry name" value="Dolichol-phosphate mannosyltransferase"/>
    <property type="match status" value="1"/>
</dbReference>
<evidence type="ECO:0000256" key="8">
    <source>
        <dbReference type="ARBA" id="ARBA00023136"/>
    </source>
</evidence>
<keyword evidence="7" id="KW-1133">Transmembrane helix</keyword>
<dbReference type="SUPFAM" id="SSF53448">
    <property type="entry name" value="Nucleotide-diphospho-sugar transferases"/>
    <property type="match status" value="1"/>
</dbReference>